<evidence type="ECO:0000313" key="8">
    <source>
        <dbReference type="EMBL" id="MDF4025097.1"/>
    </source>
</evidence>
<feature type="transmembrane region" description="Helical" evidence="6">
    <location>
        <begin position="154"/>
        <end position="179"/>
    </location>
</feature>
<reference evidence="8 9" key="1">
    <citation type="journal article" date="2024" name="Curr. Microbiol.">
        <title>Luteibacter sahnii sp. nov., A Novel Yellow-Colored Xanthomonadin Pigment Producing Probiotic Bacterium from Healthy Rice Seed Microbiome.</title>
        <authorList>
            <person name="Jaiswal G."/>
            <person name="Rana R."/>
            <person name="Nayak P.K."/>
            <person name="Chouhan R."/>
            <person name="Gandhi S.G."/>
            <person name="Patel H.K."/>
            <person name="Patil P.B."/>
        </authorList>
    </citation>
    <scope>NUCLEOTIDE SEQUENCE [LARGE SCALE GENOMIC DNA]</scope>
    <source>
        <strain evidence="8 9">PPL201</strain>
    </source>
</reference>
<dbReference type="Pfam" id="PF05231">
    <property type="entry name" value="MASE1"/>
    <property type="match status" value="1"/>
</dbReference>
<feature type="transmembrane region" description="Helical" evidence="6">
    <location>
        <begin position="12"/>
        <end position="28"/>
    </location>
</feature>
<feature type="transmembrane region" description="Helical" evidence="6">
    <location>
        <begin position="248"/>
        <end position="266"/>
    </location>
</feature>
<keyword evidence="3 6" id="KW-0812">Transmembrane</keyword>
<evidence type="ECO:0000256" key="6">
    <source>
        <dbReference type="SAM" id="Phobius"/>
    </source>
</evidence>
<proteinExistence type="predicted"/>
<evidence type="ECO:0000256" key="3">
    <source>
        <dbReference type="ARBA" id="ARBA00022692"/>
    </source>
</evidence>
<keyword evidence="5 6" id="KW-0472">Membrane</keyword>
<dbReference type="Proteomes" id="UP001528850">
    <property type="component" value="Unassembled WGS sequence"/>
</dbReference>
<organism evidence="8 9">
    <name type="scientific">Luteibacter sahnii</name>
    <dbReference type="NCBI Taxonomy" id="3021977"/>
    <lineage>
        <taxon>Bacteria</taxon>
        <taxon>Pseudomonadati</taxon>
        <taxon>Pseudomonadota</taxon>
        <taxon>Gammaproteobacteria</taxon>
        <taxon>Lysobacterales</taxon>
        <taxon>Rhodanobacteraceae</taxon>
        <taxon>Luteibacter</taxon>
    </lineage>
</organism>
<keyword evidence="4 6" id="KW-1133">Transmembrane helix</keyword>
<dbReference type="EMBL" id="JARJJS010000002">
    <property type="protein sequence ID" value="MDF4025097.1"/>
    <property type="molecule type" value="Genomic_DNA"/>
</dbReference>
<comment type="caution">
    <text evidence="8">The sequence shown here is derived from an EMBL/GenBank/DDBJ whole genome shotgun (WGS) entry which is preliminary data.</text>
</comment>
<evidence type="ECO:0000313" key="9">
    <source>
        <dbReference type="Proteomes" id="UP001528850"/>
    </source>
</evidence>
<evidence type="ECO:0000259" key="7">
    <source>
        <dbReference type="Pfam" id="PF05231"/>
    </source>
</evidence>
<comment type="subcellular location">
    <subcellularLocation>
        <location evidence="1">Cell membrane</location>
        <topology evidence="1">Multi-pass membrane protein</topology>
    </subcellularLocation>
</comment>
<name>A0ABT6BAK8_9GAMM</name>
<keyword evidence="2" id="KW-1003">Cell membrane</keyword>
<evidence type="ECO:0000256" key="1">
    <source>
        <dbReference type="ARBA" id="ARBA00004651"/>
    </source>
</evidence>
<feature type="transmembrane region" description="Helical" evidence="6">
    <location>
        <begin position="78"/>
        <end position="97"/>
    </location>
</feature>
<protein>
    <submittedName>
        <fullName evidence="8">MASE1 domain-containing protein</fullName>
    </submittedName>
</protein>
<feature type="transmembrane region" description="Helical" evidence="6">
    <location>
        <begin position="200"/>
        <end position="217"/>
    </location>
</feature>
<keyword evidence="9" id="KW-1185">Reference proteome</keyword>
<feature type="transmembrane region" description="Helical" evidence="6">
    <location>
        <begin position="117"/>
        <end position="142"/>
    </location>
</feature>
<evidence type="ECO:0000256" key="4">
    <source>
        <dbReference type="ARBA" id="ARBA00022989"/>
    </source>
</evidence>
<feature type="transmembrane region" description="Helical" evidence="6">
    <location>
        <begin position="272"/>
        <end position="290"/>
    </location>
</feature>
<evidence type="ECO:0000256" key="2">
    <source>
        <dbReference type="ARBA" id="ARBA00022475"/>
    </source>
</evidence>
<sequence length="303" mass="32291">MSAGAEHWRSWGQHVAVAAAYAAFYRIAYQLSMAHWELTVGFRLCCLLLVPTRFWPALAFGEFLPVLENALACKDDFGSTWAMVASLPQIVLCMAVMKPLRRWGALRDADGGIHMGYVIAATLACALMSTLRDTVSLAVALAGLSREGVDVHTLYVGFSAYLLGGYLGGLTLVPTLLALEDRFRAGPSWATFWRSALTRDTCVGVVPALILLTWLANTADGQAAQQAARLAMLVTAVAMAWRHGWQGMAVAGTGASVALALTSHVVRDPAVIYGQVALALVISAGLLMGGKRQPAAHPLLRNG</sequence>
<evidence type="ECO:0000256" key="5">
    <source>
        <dbReference type="ARBA" id="ARBA00023136"/>
    </source>
</evidence>
<dbReference type="InterPro" id="IPR007895">
    <property type="entry name" value="MASE1"/>
</dbReference>
<gene>
    <name evidence="8" type="ORF">P3W24_08990</name>
</gene>
<accession>A0ABT6BAK8</accession>
<feature type="domain" description="MASE1" evidence="7">
    <location>
        <begin position="23"/>
        <end position="272"/>
    </location>
</feature>
<feature type="transmembrane region" description="Helical" evidence="6">
    <location>
        <begin position="40"/>
        <end position="58"/>
    </location>
</feature>